<name>A0A0W8FJX6_9ZZZZ</name>
<organism evidence="1">
    <name type="scientific">hydrocarbon metagenome</name>
    <dbReference type="NCBI Taxonomy" id="938273"/>
    <lineage>
        <taxon>unclassified sequences</taxon>
        <taxon>metagenomes</taxon>
        <taxon>ecological metagenomes</taxon>
    </lineage>
</organism>
<protein>
    <submittedName>
        <fullName evidence="1">Uncharacterized protein</fullName>
    </submittedName>
</protein>
<sequence length="72" mass="8033">MASRVSDLTLDIAQFFANVRQKTLNHVNIQSQDTFGMCFMKILEFPADTRDLVFLAAVTVHFPGIVCNLNSA</sequence>
<accession>A0A0W8FJX6</accession>
<comment type="caution">
    <text evidence="1">The sequence shown here is derived from an EMBL/GenBank/DDBJ whole genome shotgun (WGS) entry which is preliminary data.</text>
</comment>
<dbReference type="AlphaFoldDB" id="A0A0W8FJX6"/>
<gene>
    <name evidence="1" type="ORF">ASZ90_009100</name>
</gene>
<reference evidence="1" key="1">
    <citation type="journal article" date="2015" name="Proc. Natl. Acad. Sci. U.S.A.">
        <title>Networks of energetic and metabolic interactions define dynamics in microbial communities.</title>
        <authorList>
            <person name="Embree M."/>
            <person name="Liu J.K."/>
            <person name="Al-Bassam M.M."/>
            <person name="Zengler K."/>
        </authorList>
    </citation>
    <scope>NUCLEOTIDE SEQUENCE</scope>
</reference>
<dbReference type="EMBL" id="LNQE01001096">
    <property type="protein sequence ID" value="KUG21159.1"/>
    <property type="molecule type" value="Genomic_DNA"/>
</dbReference>
<proteinExistence type="predicted"/>
<evidence type="ECO:0000313" key="1">
    <source>
        <dbReference type="EMBL" id="KUG21159.1"/>
    </source>
</evidence>